<gene>
    <name evidence="8" type="ORF">XAT740_LOCUS64063</name>
</gene>
<keyword evidence="3" id="KW-0547">Nucleotide-binding</keyword>
<evidence type="ECO:0000313" key="8">
    <source>
        <dbReference type="EMBL" id="CAF1691154.1"/>
    </source>
</evidence>
<dbReference type="EMBL" id="CAJNOR010021222">
    <property type="protein sequence ID" value="CAF1691154.1"/>
    <property type="molecule type" value="Genomic_DNA"/>
</dbReference>
<name>A0A816HU54_ADIRI</name>
<feature type="region of interest" description="Disordered" evidence="6">
    <location>
        <begin position="22"/>
        <end position="50"/>
    </location>
</feature>
<dbReference type="CDD" id="cd01428">
    <property type="entry name" value="ADK"/>
    <property type="match status" value="1"/>
</dbReference>
<dbReference type="SUPFAM" id="SSF57774">
    <property type="entry name" value="Microbial and mitochondrial ADK, insert 'zinc finger' domain"/>
    <property type="match status" value="1"/>
</dbReference>
<evidence type="ECO:0000256" key="3">
    <source>
        <dbReference type="ARBA" id="ARBA00022741"/>
    </source>
</evidence>
<dbReference type="InterPro" id="IPR036193">
    <property type="entry name" value="ADK_active_lid_dom_sf"/>
</dbReference>
<dbReference type="PRINTS" id="PR00094">
    <property type="entry name" value="ADENYLTKNASE"/>
</dbReference>
<evidence type="ECO:0000256" key="6">
    <source>
        <dbReference type="SAM" id="MobiDB-lite"/>
    </source>
</evidence>
<evidence type="ECO:0000256" key="5">
    <source>
        <dbReference type="RuleBase" id="RU003330"/>
    </source>
</evidence>
<keyword evidence="4 5" id="KW-0418">Kinase</keyword>
<evidence type="ECO:0000256" key="4">
    <source>
        <dbReference type="ARBA" id="ARBA00022777"/>
    </source>
</evidence>
<comment type="similarity">
    <text evidence="1 5">Belongs to the adenylate kinase family.</text>
</comment>
<dbReference type="InterPro" id="IPR000850">
    <property type="entry name" value="Adenylat/UMP-CMP_kin"/>
</dbReference>
<dbReference type="PANTHER" id="PTHR23359">
    <property type="entry name" value="NUCLEOTIDE KINASE"/>
    <property type="match status" value="1"/>
</dbReference>
<keyword evidence="9" id="KW-1185">Reference proteome</keyword>
<dbReference type="AlphaFoldDB" id="A0A816HU54"/>
<feature type="compositionally biased region" description="Basic and acidic residues" evidence="6">
    <location>
        <begin position="22"/>
        <end position="49"/>
    </location>
</feature>
<proteinExistence type="inferred from homology"/>
<evidence type="ECO:0000256" key="2">
    <source>
        <dbReference type="ARBA" id="ARBA00022679"/>
    </source>
</evidence>
<feature type="non-terminal residue" evidence="8">
    <location>
        <position position="1"/>
    </location>
</feature>
<protein>
    <recommendedName>
        <fullName evidence="7">Adenylate kinase active site lid domain-containing protein</fullName>
    </recommendedName>
</protein>
<dbReference type="InterPro" id="IPR027417">
    <property type="entry name" value="P-loop_NTPase"/>
</dbReference>
<evidence type="ECO:0000313" key="9">
    <source>
        <dbReference type="Proteomes" id="UP000663828"/>
    </source>
</evidence>
<dbReference type="GO" id="GO:0004017">
    <property type="term" value="F:AMP kinase activity"/>
    <property type="evidence" value="ECO:0007669"/>
    <property type="project" value="InterPro"/>
</dbReference>
<accession>A0A816HU54</accession>
<comment type="caution">
    <text evidence="8">The sequence shown here is derived from an EMBL/GenBank/DDBJ whole genome shotgun (WGS) entry which is preliminary data.</text>
</comment>
<evidence type="ECO:0000256" key="1">
    <source>
        <dbReference type="ARBA" id="ARBA00007220"/>
    </source>
</evidence>
<dbReference type="Proteomes" id="UP000663828">
    <property type="component" value="Unassembled WGS sequence"/>
</dbReference>
<dbReference type="Pfam" id="PF00406">
    <property type="entry name" value="ADK"/>
    <property type="match status" value="1"/>
</dbReference>
<evidence type="ECO:0000259" key="7">
    <source>
        <dbReference type="Pfam" id="PF05191"/>
    </source>
</evidence>
<dbReference type="Pfam" id="PF05191">
    <property type="entry name" value="ADK_lid"/>
    <property type="match status" value="1"/>
</dbReference>
<keyword evidence="2 5" id="KW-0808">Transferase</keyword>
<organism evidence="8 9">
    <name type="scientific">Adineta ricciae</name>
    <name type="common">Rotifer</name>
    <dbReference type="NCBI Taxonomy" id="249248"/>
    <lineage>
        <taxon>Eukaryota</taxon>
        <taxon>Metazoa</taxon>
        <taxon>Spiralia</taxon>
        <taxon>Gnathifera</taxon>
        <taxon>Rotifera</taxon>
        <taxon>Eurotatoria</taxon>
        <taxon>Bdelloidea</taxon>
        <taxon>Adinetida</taxon>
        <taxon>Adinetidae</taxon>
        <taxon>Adineta</taxon>
    </lineage>
</organism>
<feature type="domain" description="Adenylate kinase active site lid" evidence="7">
    <location>
        <begin position="13"/>
        <end position="48"/>
    </location>
</feature>
<feature type="non-terminal residue" evidence="8">
    <location>
        <position position="131"/>
    </location>
</feature>
<dbReference type="GO" id="GO:0005524">
    <property type="term" value="F:ATP binding"/>
    <property type="evidence" value="ECO:0007669"/>
    <property type="project" value="InterPro"/>
</dbReference>
<dbReference type="SUPFAM" id="SSF52540">
    <property type="entry name" value="P-loop containing nucleoside triphosphate hydrolases"/>
    <property type="match status" value="1"/>
</dbReference>
<dbReference type="InterPro" id="IPR007862">
    <property type="entry name" value="Adenylate_kinase_lid-dom"/>
</dbReference>
<dbReference type="Gene3D" id="3.40.50.300">
    <property type="entry name" value="P-loop containing nucleotide triphosphate hydrolases"/>
    <property type="match status" value="1"/>
</dbReference>
<reference evidence="8" key="1">
    <citation type="submission" date="2021-02" db="EMBL/GenBank/DDBJ databases">
        <authorList>
            <person name="Nowell W R."/>
        </authorList>
    </citation>
    <scope>NUCLEOTIDE SEQUENCE</scope>
</reference>
<sequence>IPDDLLKRRILGRLIHKSSGRTYHEEFNPPKESMKDDVTGEPLERRSDDTSETLNARLNTYHKQTTPLIEFYQQRNIHQSIDATQKVSDVYQQSLDLVDNLRKQPTYKPLEVNKEQGTVRQMETSVNRNDF</sequence>